<name>A0AAV2VUI2_9VIBR</name>
<dbReference type="AlphaFoldDB" id="A0AAV2VUI2"/>
<protein>
    <submittedName>
        <fullName evidence="1">Uncharacterized protein</fullName>
    </submittedName>
</protein>
<organism evidence="1 2">
    <name type="scientific">Vibrio nigripulchritudo SOn1</name>
    <dbReference type="NCBI Taxonomy" id="1238450"/>
    <lineage>
        <taxon>Bacteria</taxon>
        <taxon>Pseudomonadati</taxon>
        <taxon>Pseudomonadota</taxon>
        <taxon>Gammaproteobacteria</taxon>
        <taxon>Vibrionales</taxon>
        <taxon>Vibrionaceae</taxon>
        <taxon>Vibrio</taxon>
    </lineage>
</organism>
<accession>A0AAV2VUI2</accession>
<dbReference type="Proteomes" id="UP000018211">
    <property type="component" value="Unassembled WGS sequence"/>
</dbReference>
<comment type="caution">
    <text evidence="1">The sequence shown here is derived from an EMBL/GenBank/DDBJ whole genome shotgun (WGS) entry which is preliminary data.</text>
</comment>
<dbReference type="EMBL" id="CAOF01000144">
    <property type="protein sequence ID" value="CCO48399.1"/>
    <property type="molecule type" value="Genomic_DNA"/>
</dbReference>
<sequence length="133" mass="14966">MINVHYSYREGDAKEPTHFSSENATIEQVMSILTEYPWDTEGNLPTEEHAGGGIFVEITNHNKQEATFQIVPFGNEHCMLFANVVLKKGFLGIFGKQSVSKDFEELTPEQAIERIKPFLSVSVPSIYEELASI</sequence>
<reference evidence="1 2" key="1">
    <citation type="journal article" date="2013" name="ISME J.">
        <title>Comparative genomics of pathogenic lineages of Vibrio nigripulchritudo identifies virulence-associated traits.</title>
        <authorList>
            <person name="Goudenege D."/>
            <person name="Labreuche Y."/>
            <person name="Krin E."/>
            <person name="Ansquer D."/>
            <person name="Mangenot S."/>
            <person name="Calteau A."/>
            <person name="Medigue C."/>
            <person name="Mazel D."/>
            <person name="Polz M.F."/>
            <person name="Le Roux F."/>
        </authorList>
    </citation>
    <scope>NUCLEOTIDE SEQUENCE [LARGE SCALE GENOMIC DNA]</scope>
    <source>
        <strain evidence="1 2">SOn1</strain>
    </source>
</reference>
<dbReference type="RefSeq" id="WP_022592831.1">
    <property type="nucleotide sequence ID" value="NZ_LK391965.1"/>
</dbReference>
<gene>
    <name evidence="1" type="ORF">VIBNISOn1_510002</name>
</gene>
<proteinExistence type="predicted"/>
<evidence type="ECO:0000313" key="2">
    <source>
        <dbReference type="Proteomes" id="UP000018211"/>
    </source>
</evidence>
<evidence type="ECO:0000313" key="1">
    <source>
        <dbReference type="EMBL" id="CCO48399.1"/>
    </source>
</evidence>